<sequence>MPRLPRNTGNHLQVCDHRHIYIMRLMIFDFAQVYGG</sequence>
<evidence type="ECO:0000313" key="2">
    <source>
        <dbReference type="Proteomes" id="UP000766570"/>
    </source>
</evidence>
<reference evidence="1 2" key="1">
    <citation type="submission" date="2021-03" db="EMBL/GenBank/DDBJ databases">
        <title>Sequencing the genomes of 1000 actinobacteria strains.</title>
        <authorList>
            <person name="Klenk H.-P."/>
        </authorList>
    </citation>
    <scope>NUCLEOTIDE SEQUENCE [LARGE SCALE GENOMIC DNA]</scope>
    <source>
        <strain evidence="1 2">DSM 15454</strain>
    </source>
</reference>
<protein>
    <submittedName>
        <fullName evidence="1">Uncharacterized protein</fullName>
    </submittedName>
</protein>
<comment type="caution">
    <text evidence="1">The sequence shown here is derived from an EMBL/GenBank/DDBJ whole genome shotgun (WGS) entry which is preliminary data.</text>
</comment>
<keyword evidence="2" id="KW-1185">Reference proteome</keyword>
<gene>
    <name evidence="1" type="ORF">JOF46_000458</name>
</gene>
<organism evidence="1 2">
    <name type="scientific">Paeniglutamicibacter psychrophenolicus</name>
    <dbReference type="NCBI Taxonomy" id="257454"/>
    <lineage>
        <taxon>Bacteria</taxon>
        <taxon>Bacillati</taxon>
        <taxon>Actinomycetota</taxon>
        <taxon>Actinomycetes</taxon>
        <taxon>Micrococcales</taxon>
        <taxon>Micrococcaceae</taxon>
        <taxon>Paeniglutamicibacter</taxon>
    </lineage>
</organism>
<name>A0ABS4W8L6_9MICC</name>
<proteinExistence type="predicted"/>
<accession>A0ABS4W8L6</accession>
<evidence type="ECO:0000313" key="1">
    <source>
        <dbReference type="EMBL" id="MBP2372546.1"/>
    </source>
</evidence>
<dbReference type="EMBL" id="JAGIOE010000001">
    <property type="protein sequence ID" value="MBP2372546.1"/>
    <property type="molecule type" value="Genomic_DNA"/>
</dbReference>
<dbReference type="Proteomes" id="UP000766570">
    <property type="component" value="Unassembled WGS sequence"/>
</dbReference>